<dbReference type="Pfam" id="PF05128">
    <property type="entry name" value="DUF697"/>
    <property type="match status" value="1"/>
</dbReference>
<evidence type="ECO:0000256" key="5">
    <source>
        <dbReference type="ARBA" id="ARBA00022692"/>
    </source>
</evidence>
<evidence type="ECO:0000256" key="9">
    <source>
        <dbReference type="SAM" id="Phobius"/>
    </source>
</evidence>
<dbReference type="RefSeq" id="WP_244354065.1">
    <property type="nucleotide sequence ID" value="NZ_JAJNNZ010000001.1"/>
</dbReference>
<feature type="compositionally biased region" description="Basic and acidic residues" evidence="8">
    <location>
        <begin position="1"/>
        <end position="18"/>
    </location>
</feature>
<feature type="transmembrane region" description="Helical" evidence="9">
    <location>
        <begin position="62"/>
        <end position="80"/>
    </location>
</feature>
<keyword evidence="3" id="KW-1003">Cell membrane</keyword>
<evidence type="ECO:0000256" key="1">
    <source>
        <dbReference type="ARBA" id="ARBA00004429"/>
    </source>
</evidence>
<name>A0A9X2ATX1_9VIBR</name>
<comment type="subcellular location">
    <subcellularLocation>
        <location evidence="1">Cell inner membrane</location>
        <topology evidence="1">Multi-pass membrane protein</topology>
    </subcellularLocation>
</comment>
<dbReference type="InterPro" id="IPR021147">
    <property type="entry name" value="DUF697"/>
</dbReference>
<keyword evidence="6 9" id="KW-1133">Transmembrane helix</keyword>
<protein>
    <submittedName>
        <fullName evidence="10">YcjF family protein</fullName>
    </submittedName>
</protein>
<evidence type="ECO:0000256" key="4">
    <source>
        <dbReference type="ARBA" id="ARBA00022519"/>
    </source>
</evidence>
<keyword evidence="5 9" id="KW-0812">Transmembrane</keyword>
<gene>
    <name evidence="10" type="ORF">LNL84_00115</name>
</gene>
<keyword evidence="7 9" id="KW-0472">Membrane</keyword>
<keyword evidence="11" id="KW-1185">Reference proteome</keyword>
<dbReference type="AlphaFoldDB" id="A0A9X2ATX1"/>
<dbReference type="NCBIfam" id="TIGR01620">
    <property type="entry name" value="hyp_HI0043"/>
    <property type="match status" value="1"/>
</dbReference>
<comment type="caution">
    <text evidence="10">The sequence shown here is derived from an EMBL/GenBank/DDBJ whole genome shotgun (WGS) entry which is preliminary data.</text>
</comment>
<proteinExistence type="inferred from homology"/>
<evidence type="ECO:0000256" key="6">
    <source>
        <dbReference type="ARBA" id="ARBA00022989"/>
    </source>
</evidence>
<evidence type="ECO:0000256" key="8">
    <source>
        <dbReference type="SAM" id="MobiDB-lite"/>
    </source>
</evidence>
<organism evidence="10 11">
    <name type="scientific">Vibrio gelatinilyticus</name>
    <dbReference type="NCBI Taxonomy" id="2893468"/>
    <lineage>
        <taxon>Bacteria</taxon>
        <taxon>Pseudomonadati</taxon>
        <taxon>Pseudomonadota</taxon>
        <taxon>Gammaproteobacteria</taxon>
        <taxon>Vibrionales</taxon>
        <taxon>Vibrionaceae</taxon>
        <taxon>Vibrio</taxon>
    </lineage>
</organism>
<dbReference type="EMBL" id="JAJNNZ010000001">
    <property type="protein sequence ID" value="MCJ2375234.1"/>
    <property type="molecule type" value="Genomic_DNA"/>
</dbReference>
<feature type="transmembrane region" description="Helical" evidence="9">
    <location>
        <begin position="92"/>
        <end position="113"/>
    </location>
</feature>
<feature type="region of interest" description="Disordered" evidence="8">
    <location>
        <begin position="1"/>
        <end position="24"/>
    </location>
</feature>
<sequence>MSDLKGRTVFHGEDEQKEGSPSLTSQTLFDDKQAFVISESVVDLPIEQQFEEVVRPKKKRRWLFSSIFAGFSGLVVWQSVDTLVSAFSLGDWLTIGWASFIAALSAIGLTTIGREWLKLRKLRHHFSVQEQSEALLKNDSVGQGVEFCKRLAAKTYIQPENPHFDRWSNSVKPTHSDAEILTMYQSMVMKEQDKRAMEIVSKLSGEAAILVAVSPLAIADMLLIAWRNFRMIDQLSLIYGVELGYWSRIKLFKLVLVNMALAGASELAIETSADLLSLNVVEKISARAGQGVGVGLLTARLGIRTISLLRPIPFAQDDKPKLGAVRSAVIDSLKGKLAG</sequence>
<dbReference type="GO" id="GO:0005886">
    <property type="term" value="C:plasma membrane"/>
    <property type="evidence" value="ECO:0007669"/>
    <property type="project" value="UniProtKB-SubCell"/>
</dbReference>
<evidence type="ECO:0000256" key="3">
    <source>
        <dbReference type="ARBA" id="ARBA00022475"/>
    </source>
</evidence>
<evidence type="ECO:0000256" key="7">
    <source>
        <dbReference type="ARBA" id="ARBA00023136"/>
    </source>
</evidence>
<evidence type="ECO:0000256" key="2">
    <source>
        <dbReference type="ARBA" id="ARBA00008255"/>
    </source>
</evidence>
<reference evidence="10" key="1">
    <citation type="submission" date="2021-11" db="EMBL/GenBank/DDBJ databases">
        <title>Vibrio ZSDE26 sp. nov. and Vibrio ZSDZ34 sp. nov., isolated from coastal seawater in Qingdao.</title>
        <authorList>
            <person name="Zhang P."/>
        </authorList>
    </citation>
    <scope>NUCLEOTIDE SEQUENCE</scope>
    <source>
        <strain evidence="10">ZSDZ34</strain>
    </source>
</reference>
<evidence type="ECO:0000313" key="11">
    <source>
        <dbReference type="Proteomes" id="UP001139488"/>
    </source>
</evidence>
<dbReference type="Proteomes" id="UP001139488">
    <property type="component" value="Unassembled WGS sequence"/>
</dbReference>
<keyword evidence="4" id="KW-0997">Cell inner membrane</keyword>
<dbReference type="PANTHER" id="PTHR39342:SF1">
    <property type="entry name" value="UPF0283 MEMBRANE PROTEIN YCJF"/>
    <property type="match status" value="1"/>
</dbReference>
<dbReference type="InterPro" id="IPR006507">
    <property type="entry name" value="UPF0283"/>
</dbReference>
<dbReference type="PANTHER" id="PTHR39342">
    <property type="entry name" value="UPF0283 MEMBRANE PROTEIN YCJF"/>
    <property type="match status" value="1"/>
</dbReference>
<accession>A0A9X2ATX1</accession>
<feature type="transmembrane region" description="Helical" evidence="9">
    <location>
        <begin position="207"/>
        <end position="226"/>
    </location>
</feature>
<comment type="similarity">
    <text evidence="2">Belongs to the UPF0283 family.</text>
</comment>
<evidence type="ECO:0000313" key="10">
    <source>
        <dbReference type="EMBL" id="MCJ2375234.1"/>
    </source>
</evidence>